<reference evidence="1" key="2">
    <citation type="journal article" date="2015" name="Genome Announc.">
        <title>Draft Genome Sequence of Filamentous Marine Cyanobacterium Lyngbya confervoides Strain BDU141951.</title>
        <authorList>
            <person name="Chandrababunaidu M.M."/>
            <person name="Sen D."/>
            <person name="Tripathy S."/>
        </authorList>
    </citation>
    <scope>NUCLEOTIDE SEQUENCE</scope>
    <source>
        <strain evidence="1">BDU141951</strain>
    </source>
</reference>
<evidence type="ECO:0000313" key="1">
    <source>
        <dbReference type="EMBL" id="NEV67150.1"/>
    </source>
</evidence>
<protein>
    <submittedName>
        <fullName evidence="1">Uncharacterized protein</fullName>
    </submittedName>
</protein>
<proteinExistence type="predicted"/>
<gene>
    <name evidence="1" type="ORF">QQ91_008470</name>
</gene>
<name>A0A0C1V543_9CYAN</name>
<dbReference type="EMBL" id="JTHE02000003">
    <property type="protein sequence ID" value="NEV67150.1"/>
    <property type="molecule type" value="Genomic_DNA"/>
</dbReference>
<organism evidence="1">
    <name type="scientific">Lyngbya confervoides BDU141951</name>
    <dbReference type="NCBI Taxonomy" id="1574623"/>
    <lineage>
        <taxon>Bacteria</taxon>
        <taxon>Bacillati</taxon>
        <taxon>Cyanobacteriota</taxon>
        <taxon>Cyanophyceae</taxon>
        <taxon>Oscillatoriophycideae</taxon>
        <taxon>Oscillatoriales</taxon>
        <taxon>Microcoleaceae</taxon>
        <taxon>Lyngbya</taxon>
    </lineage>
</organism>
<reference evidence="1" key="3">
    <citation type="submission" date="2020-02" db="EMBL/GenBank/DDBJ databases">
        <authorList>
            <person name="Sarangi A.N."/>
            <person name="Ghosh S."/>
            <person name="Mukherjee M."/>
            <person name="Tripathy S."/>
        </authorList>
    </citation>
    <scope>NUCLEOTIDE SEQUENCE</scope>
    <source>
        <strain evidence="1">BDU141951</strain>
    </source>
</reference>
<reference evidence="1" key="1">
    <citation type="submission" date="2014-11" db="EMBL/GenBank/DDBJ databases">
        <authorList>
            <person name="Malar M.C."/>
            <person name="Sen D."/>
            <person name="Tripathy S."/>
        </authorList>
    </citation>
    <scope>NUCLEOTIDE SEQUENCE</scope>
    <source>
        <strain evidence="1">BDU141951</strain>
    </source>
</reference>
<sequence length="243" mass="27128">MTTRISSTQRSPVSSNRSSAKSIKVVRYIVATVLLIAGMVAAKGAIAWAAETFVYNLPLFGGLLKSLELMEVTNVVVFAILGVSLGAFTLWLPRRCGLWIKLIPFVIAVPLVFMTGYAVRYHLWVNQVAVESELLPAQAEQVTNTLLNQATGTDGVMGFFRYTVQVPILPTDLRALQNIDEDDKWFRSELTRFSGLEPGLFTMVFKITGWSIRAFYVLLAVITASLYFAKGLLWVDRNRQTQR</sequence>
<comment type="caution">
    <text evidence="1">The sequence shown here is derived from an EMBL/GenBank/DDBJ whole genome shotgun (WGS) entry which is preliminary data.</text>
</comment>
<accession>A0A0C1V543</accession>
<dbReference type="AlphaFoldDB" id="A0A0C1V543"/>